<gene>
    <name evidence="4" type="ORF">MPDQ_007732</name>
</gene>
<feature type="region of interest" description="Disordered" evidence="2">
    <location>
        <begin position="477"/>
        <end position="506"/>
    </location>
</feature>
<dbReference type="SMART" id="SM00906">
    <property type="entry name" value="Fungal_trans"/>
    <property type="match status" value="1"/>
</dbReference>
<dbReference type="GO" id="GO:0001080">
    <property type="term" value="P:nitrogen catabolite activation of transcription from RNA polymerase II promoter"/>
    <property type="evidence" value="ECO:0007669"/>
    <property type="project" value="TreeGrafter"/>
</dbReference>
<dbReference type="Pfam" id="PF04082">
    <property type="entry name" value="Fungal_trans"/>
    <property type="match status" value="1"/>
</dbReference>
<keyword evidence="5" id="KW-1185">Reference proteome</keyword>
<sequence>MVEKEVPVEKSKQDENPAISPAETLQFVGLSGDQDPFILQYCRTKRIRDVDGIQWTCHRFGNDPRFPASFTAVPDQHLDAHPSYYPLARRLEIASPHTDQLVRSFFEVVHPSVPILDPQSFSPSTAFLPLLAAVFALAHPYCHGAQAINPWLFMDFNSQALPIEARNAKLETVEAALLHAQRHTYIFRAPTMPGLWAEVGTIVGMSQDVGLNIDASDWDIPEGEKKRRKRLWWAVYMQDKWAALTLGRPSYIHDDQYDVEDLEVADVIPDQNVSEDLRDLPARVFVAAVRLTVILSDILSQLYTVKGVKRLHALATGECYNIAHGFIERLDSWKEEYLTPLLRYDTIHDPTGSLQLAYYTVEITLCRAILRTPAGVEFRQRSASLVSSVIDWLKNLQVNRVSAFWWSASKINFAIAGGFMIGMFLSATKDEEVNYWIKEITTYRNLLRAHSPNFNVTKLASIRMDLLLQRDISDNTSVNDEDEVDSSAAQRPSALGQGLDDQDQQGIKDSGMDAGNLFSTETLREDFAVEPAVAFGNTYGLEWDADLDQLLSGFDYRF</sequence>
<reference evidence="4 5" key="1">
    <citation type="submission" date="2019-06" db="EMBL/GenBank/DDBJ databases">
        <title>Wine fermentation using esterase from Monascus purpureus.</title>
        <authorList>
            <person name="Geng C."/>
            <person name="Zhang Y."/>
        </authorList>
    </citation>
    <scope>NUCLEOTIDE SEQUENCE [LARGE SCALE GENOMIC DNA]</scope>
    <source>
        <strain evidence="4">HQ1</strain>
    </source>
</reference>
<name>A0A507QVG7_MONPU</name>
<evidence type="ECO:0000313" key="4">
    <source>
        <dbReference type="EMBL" id="TQB71202.1"/>
    </source>
</evidence>
<dbReference type="PANTHER" id="PTHR31668:SF10">
    <property type="entry name" value="ZN(II)2CYS6 TRANSCRIPTION FACTOR (EUROFUNG)"/>
    <property type="match status" value="1"/>
</dbReference>
<evidence type="ECO:0000259" key="3">
    <source>
        <dbReference type="SMART" id="SM00906"/>
    </source>
</evidence>
<dbReference type="CDD" id="cd12148">
    <property type="entry name" value="fungal_TF_MHR"/>
    <property type="match status" value="1"/>
</dbReference>
<evidence type="ECO:0000256" key="1">
    <source>
        <dbReference type="ARBA" id="ARBA00023242"/>
    </source>
</evidence>
<dbReference type="AlphaFoldDB" id="A0A507QVG7"/>
<dbReference type="InterPro" id="IPR050797">
    <property type="entry name" value="Carb_Metab_Trans_Reg"/>
</dbReference>
<dbReference type="STRING" id="5098.A0A507QVG7"/>
<evidence type="ECO:0000256" key="2">
    <source>
        <dbReference type="SAM" id="MobiDB-lite"/>
    </source>
</evidence>
<keyword evidence="1" id="KW-0539">Nucleus</keyword>
<dbReference type="EMBL" id="VIFY01000086">
    <property type="protein sequence ID" value="TQB71202.1"/>
    <property type="molecule type" value="Genomic_DNA"/>
</dbReference>
<accession>A0A507QVG7</accession>
<comment type="caution">
    <text evidence="4">The sequence shown here is derived from an EMBL/GenBank/DDBJ whole genome shotgun (WGS) entry which is preliminary data.</text>
</comment>
<dbReference type="InterPro" id="IPR007219">
    <property type="entry name" value="XnlR_reg_dom"/>
</dbReference>
<feature type="domain" description="Xylanolytic transcriptional activator regulatory" evidence="3">
    <location>
        <begin position="195"/>
        <end position="268"/>
    </location>
</feature>
<dbReference type="GO" id="GO:0005634">
    <property type="term" value="C:nucleus"/>
    <property type="evidence" value="ECO:0007669"/>
    <property type="project" value="TreeGrafter"/>
</dbReference>
<dbReference type="Proteomes" id="UP000319663">
    <property type="component" value="Unassembled WGS sequence"/>
</dbReference>
<dbReference type="GO" id="GO:0003677">
    <property type="term" value="F:DNA binding"/>
    <property type="evidence" value="ECO:0007669"/>
    <property type="project" value="InterPro"/>
</dbReference>
<proteinExistence type="predicted"/>
<organism evidence="4 5">
    <name type="scientific">Monascus purpureus</name>
    <name type="common">Red mold</name>
    <name type="synonym">Monascus anka</name>
    <dbReference type="NCBI Taxonomy" id="5098"/>
    <lineage>
        <taxon>Eukaryota</taxon>
        <taxon>Fungi</taxon>
        <taxon>Dikarya</taxon>
        <taxon>Ascomycota</taxon>
        <taxon>Pezizomycotina</taxon>
        <taxon>Eurotiomycetes</taxon>
        <taxon>Eurotiomycetidae</taxon>
        <taxon>Eurotiales</taxon>
        <taxon>Aspergillaceae</taxon>
        <taxon>Monascus</taxon>
    </lineage>
</organism>
<evidence type="ECO:0000313" key="5">
    <source>
        <dbReference type="Proteomes" id="UP000319663"/>
    </source>
</evidence>
<dbReference type="PANTHER" id="PTHR31668">
    <property type="entry name" value="GLUCOSE TRANSPORT TRANSCRIPTION REGULATOR RGT1-RELATED-RELATED"/>
    <property type="match status" value="1"/>
</dbReference>
<dbReference type="GO" id="GO:0006351">
    <property type="term" value="P:DNA-templated transcription"/>
    <property type="evidence" value="ECO:0007669"/>
    <property type="project" value="InterPro"/>
</dbReference>
<protein>
    <recommendedName>
        <fullName evidence="3">Xylanolytic transcriptional activator regulatory domain-containing protein</fullName>
    </recommendedName>
</protein>
<dbReference type="GO" id="GO:0008270">
    <property type="term" value="F:zinc ion binding"/>
    <property type="evidence" value="ECO:0007669"/>
    <property type="project" value="InterPro"/>
</dbReference>